<evidence type="ECO:0000313" key="1">
    <source>
        <dbReference type="EMBL" id="AEW74358.1"/>
    </source>
</evidence>
<protein>
    <submittedName>
        <fullName evidence="1">Uncharacterized protein</fullName>
    </submittedName>
</protein>
<dbReference type="EMBL" id="CP002886">
    <property type="protein sequence ID" value="AEW74358.1"/>
    <property type="molecule type" value="Genomic_DNA"/>
</dbReference>
<accession>G8LI34</accession>
<dbReference type="HOGENOM" id="CLU_3167608_0_0_6"/>
<name>G8LI34_9ENTR</name>
<proteinExistence type="predicted"/>
<dbReference type="Proteomes" id="UP000007838">
    <property type="component" value="Chromosome"/>
</dbReference>
<reference evidence="1 2" key="1">
    <citation type="journal article" date="2011" name="Stand. Genomic Sci.">
        <title>Complete genome of the onion pathogen Enterobacter cloacae EcWSU1.</title>
        <authorList>
            <person name="Humann J.L."/>
            <person name="Wildung M."/>
            <person name="Cheng C.H."/>
            <person name="Lee T."/>
            <person name="Stewart J.E."/>
            <person name="Drew J.C."/>
            <person name="Triplett E.W."/>
            <person name="Main D."/>
            <person name="Schroeder B.K."/>
        </authorList>
    </citation>
    <scope>NUCLEOTIDE SEQUENCE [LARGE SCALE GENOMIC DNA]</scope>
    <source>
        <strain evidence="1 2">EcWSU1</strain>
    </source>
</reference>
<sequence length="47" mass="5182">MRTITVHSGVKNAILLILSANDQKALIHPLTRPADVDNMRPVHTIPL</sequence>
<dbReference type="AlphaFoldDB" id="G8LI34"/>
<organism evidence="1 2">
    <name type="scientific">Enterobacter ludwigii</name>
    <dbReference type="NCBI Taxonomy" id="299767"/>
    <lineage>
        <taxon>Bacteria</taxon>
        <taxon>Pseudomonadati</taxon>
        <taxon>Pseudomonadota</taxon>
        <taxon>Gammaproteobacteria</taxon>
        <taxon>Enterobacterales</taxon>
        <taxon>Enterobacteriaceae</taxon>
        <taxon>Enterobacter</taxon>
        <taxon>Enterobacter cloacae complex</taxon>
    </lineage>
</organism>
<evidence type="ECO:0000313" key="2">
    <source>
        <dbReference type="Proteomes" id="UP000007838"/>
    </source>
</evidence>
<gene>
    <name evidence="1" type="ORF">EcWSU1_02929</name>
</gene>
<dbReference type="KEGG" id="eec:EcWSU1_02929"/>